<dbReference type="CDD" id="cd04902">
    <property type="entry name" value="ACT_3PGDH-xct"/>
    <property type="match status" value="1"/>
</dbReference>
<dbReference type="SUPFAM" id="SSF52283">
    <property type="entry name" value="Formate/glycerate dehydrogenase catalytic domain-like"/>
    <property type="match status" value="1"/>
</dbReference>
<dbReference type="PANTHER" id="PTHR42789">
    <property type="entry name" value="D-ISOMER SPECIFIC 2-HYDROXYACID DEHYDROGENASE FAMILY PROTEIN (AFU_ORTHOLOGUE AFUA_6G10090)"/>
    <property type="match status" value="1"/>
</dbReference>
<comment type="pathway">
    <text evidence="2 11">Amino-acid biosynthesis; L-serine biosynthesis; L-serine from 3-phospho-D-glycerate: step 1/3.</text>
</comment>
<dbReference type="FunFam" id="3.30.70.260:FF:000008">
    <property type="entry name" value="D-3-phosphoglycerate dehydrogenase, chloroplastic"/>
    <property type="match status" value="1"/>
</dbReference>
<dbReference type="GO" id="GO:0051287">
    <property type="term" value="F:NAD binding"/>
    <property type="evidence" value="ECO:0007669"/>
    <property type="project" value="UniProtKB-UniRule"/>
</dbReference>
<evidence type="ECO:0000313" key="13">
    <source>
        <dbReference type="EMBL" id="MBI5250650.1"/>
    </source>
</evidence>
<dbReference type="InterPro" id="IPR002912">
    <property type="entry name" value="ACT_dom"/>
</dbReference>
<evidence type="ECO:0000256" key="9">
    <source>
        <dbReference type="ARBA" id="ARBA00048126"/>
    </source>
</evidence>
<keyword evidence="5 11" id="KW-0028">Amino-acid biosynthesis</keyword>
<dbReference type="PROSITE" id="PS00065">
    <property type="entry name" value="D_2_HYDROXYACID_DH_1"/>
    <property type="match status" value="1"/>
</dbReference>
<dbReference type="FunFam" id="3.30.1330.90:FF:000003">
    <property type="entry name" value="D-3-phosphoglycerate dehydrogenase"/>
    <property type="match status" value="1"/>
</dbReference>
<dbReference type="InterPro" id="IPR006139">
    <property type="entry name" value="D-isomer_2_OHA_DH_cat_dom"/>
</dbReference>
<evidence type="ECO:0000256" key="4">
    <source>
        <dbReference type="ARBA" id="ARBA00021582"/>
    </source>
</evidence>
<dbReference type="NCBIfam" id="TIGR01327">
    <property type="entry name" value="PGDH"/>
    <property type="match status" value="1"/>
</dbReference>
<evidence type="ECO:0000256" key="1">
    <source>
        <dbReference type="ARBA" id="ARBA00003800"/>
    </source>
</evidence>
<comment type="similarity">
    <text evidence="3 11">Belongs to the D-isomer specific 2-hydroxyacid dehydrogenase family.</text>
</comment>
<dbReference type="InterPro" id="IPR029752">
    <property type="entry name" value="D-isomer_DH_CS1"/>
</dbReference>
<dbReference type="PROSITE" id="PS51671">
    <property type="entry name" value="ACT"/>
    <property type="match status" value="1"/>
</dbReference>
<dbReference type="Pfam" id="PF19304">
    <property type="entry name" value="PGDH_inter"/>
    <property type="match status" value="1"/>
</dbReference>
<dbReference type="InterPro" id="IPR029753">
    <property type="entry name" value="D-isomer_DH_CS"/>
</dbReference>
<evidence type="ECO:0000256" key="7">
    <source>
        <dbReference type="ARBA" id="ARBA00023027"/>
    </source>
</evidence>
<dbReference type="InterPro" id="IPR050857">
    <property type="entry name" value="D-2-hydroxyacid_DH"/>
</dbReference>
<protein>
    <recommendedName>
        <fullName evidence="4 11">D-3-phosphoglycerate dehydrogenase</fullName>
        <ecNumber evidence="11">1.1.1.95</ecNumber>
    </recommendedName>
</protein>
<dbReference type="CDD" id="cd12173">
    <property type="entry name" value="PGDH_4"/>
    <property type="match status" value="1"/>
</dbReference>
<evidence type="ECO:0000313" key="14">
    <source>
        <dbReference type="Proteomes" id="UP000807825"/>
    </source>
</evidence>
<evidence type="ECO:0000256" key="11">
    <source>
        <dbReference type="RuleBase" id="RU363003"/>
    </source>
</evidence>
<feature type="domain" description="ACT" evidence="12">
    <location>
        <begin position="454"/>
        <end position="526"/>
    </location>
</feature>
<dbReference type="InterPro" id="IPR045865">
    <property type="entry name" value="ACT-like_dom_sf"/>
</dbReference>
<evidence type="ECO:0000256" key="8">
    <source>
        <dbReference type="ARBA" id="ARBA00023299"/>
    </source>
</evidence>
<evidence type="ECO:0000256" key="2">
    <source>
        <dbReference type="ARBA" id="ARBA00005216"/>
    </source>
</evidence>
<dbReference type="Gene3D" id="3.30.1330.90">
    <property type="entry name" value="D-3-phosphoglycerate dehydrogenase, domain 3"/>
    <property type="match status" value="1"/>
</dbReference>
<dbReference type="Pfam" id="PF01842">
    <property type="entry name" value="ACT"/>
    <property type="match status" value="1"/>
</dbReference>
<reference evidence="13" key="1">
    <citation type="submission" date="2020-07" db="EMBL/GenBank/DDBJ databases">
        <title>Huge and variable diversity of episymbiotic CPR bacteria and DPANN archaea in groundwater ecosystems.</title>
        <authorList>
            <person name="He C.Y."/>
            <person name="Keren R."/>
            <person name="Whittaker M."/>
            <person name="Farag I.F."/>
            <person name="Doudna J."/>
            <person name="Cate J.H.D."/>
            <person name="Banfield J.F."/>
        </authorList>
    </citation>
    <scope>NUCLEOTIDE SEQUENCE</scope>
    <source>
        <strain evidence="13">NC_groundwater_1664_Pr3_B-0.1um_52_9</strain>
    </source>
</reference>
<keyword evidence="6 11" id="KW-0560">Oxidoreductase</keyword>
<comment type="caution">
    <text evidence="13">The sequence shown here is derived from an EMBL/GenBank/DDBJ whole genome shotgun (WGS) entry which is preliminary data.</text>
</comment>
<dbReference type="Gene3D" id="3.30.70.260">
    <property type="match status" value="1"/>
</dbReference>
<evidence type="ECO:0000256" key="5">
    <source>
        <dbReference type="ARBA" id="ARBA00022605"/>
    </source>
</evidence>
<dbReference type="PROSITE" id="PS00670">
    <property type="entry name" value="D_2_HYDROXYACID_DH_2"/>
    <property type="match status" value="1"/>
</dbReference>
<dbReference type="AlphaFoldDB" id="A0A9D6Z479"/>
<dbReference type="InterPro" id="IPR006140">
    <property type="entry name" value="D-isomer_DH_NAD-bd"/>
</dbReference>
<dbReference type="GO" id="GO:0006564">
    <property type="term" value="P:L-serine biosynthetic process"/>
    <property type="evidence" value="ECO:0007669"/>
    <property type="project" value="UniProtKB-UniRule"/>
</dbReference>
<accession>A0A9D6Z479</accession>
<dbReference type="InterPro" id="IPR006236">
    <property type="entry name" value="PGDH"/>
</dbReference>
<dbReference type="PROSITE" id="PS00671">
    <property type="entry name" value="D_2_HYDROXYACID_DH_3"/>
    <property type="match status" value="1"/>
</dbReference>
<dbReference type="Pfam" id="PF02826">
    <property type="entry name" value="2-Hacid_dh_C"/>
    <property type="match status" value="1"/>
</dbReference>
<dbReference type="PANTHER" id="PTHR42789:SF1">
    <property type="entry name" value="D-ISOMER SPECIFIC 2-HYDROXYACID DEHYDROGENASE FAMILY PROTEIN (AFU_ORTHOLOGUE AFUA_6G10090)"/>
    <property type="match status" value="1"/>
</dbReference>
<dbReference type="FunFam" id="3.40.50.720:FF:000021">
    <property type="entry name" value="D-3-phosphoglycerate dehydrogenase"/>
    <property type="match status" value="1"/>
</dbReference>
<comment type="function">
    <text evidence="1">Catalyzes the reversible oxidation of 3-phospho-D-glycerate to 3-phosphonooxypyruvate, the first step of the phosphorylated L-serine biosynthesis pathway. Also catalyzes the reversible oxidation of 2-hydroxyglutarate to 2-oxoglutarate.</text>
</comment>
<dbReference type="InterPro" id="IPR029009">
    <property type="entry name" value="ASB_dom_sf"/>
</dbReference>
<name>A0A9D6Z479_9BACT</name>
<keyword evidence="7 11" id="KW-0520">NAD</keyword>
<evidence type="ECO:0000256" key="3">
    <source>
        <dbReference type="ARBA" id="ARBA00005854"/>
    </source>
</evidence>
<evidence type="ECO:0000259" key="12">
    <source>
        <dbReference type="PROSITE" id="PS51671"/>
    </source>
</evidence>
<dbReference type="SUPFAM" id="SSF143548">
    <property type="entry name" value="Serine metabolism enzymes domain"/>
    <property type="match status" value="1"/>
</dbReference>
<evidence type="ECO:0000256" key="10">
    <source>
        <dbReference type="ARBA" id="ARBA00048731"/>
    </source>
</evidence>
<dbReference type="InterPro" id="IPR045626">
    <property type="entry name" value="PGDH_ASB_dom"/>
</dbReference>
<proteinExistence type="inferred from homology"/>
<dbReference type="EMBL" id="JACRDE010000372">
    <property type="protein sequence ID" value="MBI5250650.1"/>
    <property type="molecule type" value="Genomic_DNA"/>
</dbReference>
<organism evidence="13 14">
    <name type="scientific">Desulfomonile tiedjei</name>
    <dbReference type="NCBI Taxonomy" id="2358"/>
    <lineage>
        <taxon>Bacteria</taxon>
        <taxon>Pseudomonadati</taxon>
        <taxon>Thermodesulfobacteriota</taxon>
        <taxon>Desulfomonilia</taxon>
        <taxon>Desulfomonilales</taxon>
        <taxon>Desulfomonilaceae</taxon>
        <taxon>Desulfomonile</taxon>
    </lineage>
</organism>
<dbReference type="Gene3D" id="3.40.50.720">
    <property type="entry name" value="NAD(P)-binding Rossmann-like Domain"/>
    <property type="match status" value="2"/>
</dbReference>
<keyword evidence="8 11" id="KW-0718">Serine biosynthesis</keyword>
<dbReference type="EC" id="1.1.1.95" evidence="11"/>
<comment type="catalytic activity">
    <reaction evidence="9">
        <text>(R)-2-hydroxyglutarate + NAD(+) = 2-oxoglutarate + NADH + H(+)</text>
        <dbReference type="Rhea" id="RHEA:49612"/>
        <dbReference type="ChEBI" id="CHEBI:15378"/>
        <dbReference type="ChEBI" id="CHEBI:15801"/>
        <dbReference type="ChEBI" id="CHEBI:16810"/>
        <dbReference type="ChEBI" id="CHEBI:57540"/>
        <dbReference type="ChEBI" id="CHEBI:57945"/>
        <dbReference type="EC" id="1.1.1.399"/>
    </reaction>
</comment>
<evidence type="ECO:0000256" key="6">
    <source>
        <dbReference type="ARBA" id="ARBA00023002"/>
    </source>
</evidence>
<dbReference type="SUPFAM" id="SSF55021">
    <property type="entry name" value="ACT-like"/>
    <property type="match status" value="1"/>
</dbReference>
<dbReference type="GO" id="GO:0004617">
    <property type="term" value="F:phosphoglycerate dehydrogenase activity"/>
    <property type="evidence" value="ECO:0007669"/>
    <property type="project" value="UniProtKB-UniRule"/>
</dbReference>
<dbReference type="Pfam" id="PF00389">
    <property type="entry name" value="2-Hacid_dh"/>
    <property type="match status" value="1"/>
</dbReference>
<dbReference type="InterPro" id="IPR036291">
    <property type="entry name" value="NAD(P)-bd_dom_sf"/>
</dbReference>
<dbReference type="Proteomes" id="UP000807825">
    <property type="component" value="Unassembled WGS sequence"/>
</dbReference>
<sequence length="526" mass="56508">MKVLVSDNLSELGVQIFQESEGIEVDVKVGLSPEELKQIIGEYHGLAVRGATKVTADVIAVASNLKVIGRAGTGLDNVDIPAASKRGIVVMNTPGGNTVTTAEHTISMMMALARNIPQACASMKQAKWEKKKYSGTEIFNKTLGVVGLGKIGSVVANRAVGFGMKVMAYDPFLSEDQAKQLGVRCASLDEIFKESDFITLHVPLTDDTRTLINAKNIAKMKNGVRIINCSRGPVINEEDLADAIESGKVAGAALDVYAVEPPGLSRLISQDKVICTPHLGASTKEAQENVAIAVANQIRDFLLTGTIRNAVNAPAVSGEALETLMPYLDLAQRLGLFLGQTIQTGIKSVEAQYSGAVAEMELKPITTSFLTGLLTPIMMDDVNQVNAPMVAQERGIVVSETRISKGENFLSLLRFKVLTERREYLIDGTLFGKSEPRMVRYGAFRGEFDLSGHLLLIHGVDKPGVIGKVGATLGAKGVNISHFQFARKEQGGEALLFLNTDTKVDDESLQALEALENVSSVRRVTI</sequence>
<dbReference type="SUPFAM" id="SSF51735">
    <property type="entry name" value="NAD(P)-binding Rossmann-fold domains"/>
    <property type="match status" value="1"/>
</dbReference>
<gene>
    <name evidence="13" type="ORF">HY912_14260</name>
</gene>
<comment type="catalytic activity">
    <reaction evidence="10 11">
        <text>(2R)-3-phosphoglycerate + NAD(+) = 3-phosphooxypyruvate + NADH + H(+)</text>
        <dbReference type="Rhea" id="RHEA:12641"/>
        <dbReference type="ChEBI" id="CHEBI:15378"/>
        <dbReference type="ChEBI" id="CHEBI:18110"/>
        <dbReference type="ChEBI" id="CHEBI:57540"/>
        <dbReference type="ChEBI" id="CHEBI:57945"/>
        <dbReference type="ChEBI" id="CHEBI:58272"/>
        <dbReference type="EC" id="1.1.1.95"/>
    </reaction>
</comment>